<evidence type="ECO:0000259" key="3">
    <source>
        <dbReference type="Pfam" id="PF00005"/>
    </source>
</evidence>
<dbReference type="GO" id="GO:0016887">
    <property type="term" value="F:ATP hydrolysis activity"/>
    <property type="evidence" value="ECO:0007669"/>
    <property type="project" value="InterPro"/>
</dbReference>
<dbReference type="GO" id="GO:0005524">
    <property type="term" value="F:ATP binding"/>
    <property type="evidence" value="ECO:0007669"/>
    <property type="project" value="UniProtKB-KW"/>
</dbReference>
<dbReference type="InterPro" id="IPR003439">
    <property type="entry name" value="ABC_transporter-like_ATP-bd"/>
</dbReference>
<gene>
    <name evidence="4" type="ORF">BJY28_001205</name>
</gene>
<proteinExistence type="inferred from homology"/>
<evidence type="ECO:0000313" key="4">
    <source>
        <dbReference type="EMBL" id="NYG36736.1"/>
    </source>
</evidence>
<keyword evidence="4" id="KW-0547">Nucleotide-binding</keyword>
<dbReference type="Gene3D" id="3.40.50.300">
    <property type="entry name" value="P-loop containing nucleotide triphosphate hydrolases"/>
    <property type="match status" value="1"/>
</dbReference>
<evidence type="ECO:0000313" key="5">
    <source>
        <dbReference type="Proteomes" id="UP000592181"/>
    </source>
</evidence>
<accession>A0A852X0U3</accession>
<organism evidence="4 5">
    <name type="scientific">Janibacter alkaliphilus</name>
    <dbReference type="NCBI Taxonomy" id="1069963"/>
    <lineage>
        <taxon>Bacteria</taxon>
        <taxon>Bacillati</taxon>
        <taxon>Actinomycetota</taxon>
        <taxon>Actinomycetes</taxon>
        <taxon>Micrococcales</taxon>
        <taxon>Intrasporangiaceae</taxon>
        <taxon>Janibacter</taxon>
    </lineage>
</organism>
<feature type="domain" description="ABC transporter" evidence="3">
    <location>
        <begin position="2"/>
        <end position="83"/>
    </location>
</feature>
<name>A0A852X0U3_9MICO</name>
<sequence>MPQQIVPVPGLTVLEQVTYASWVGGCSSAEAARRASEATGQVAMDELAGRPATQLSGGQLRRLGVAEALARPGQMVLLDEPTAGLDPKQRARFRTLISELTVPCLLSTHQVDDASDMYEHVIVLHQGTVAYQGEMVDFLRRGAGPRPAESAFLSTIGDSR</sequence>
<dbReference type="Pfam" id="PF00005">
    <property type="entry name" value="ABC_tran"/>
    <property type="match status" value="1"/>
</dbReference>
<reference evidence="4 5" key="1">
    <citation type="submission" date="2020-07" db="EMBL/GenBank/DDBJ databases">
        <title>Sequencing the genomes of 1000 actinobacteria strains.</title>
        <authorList>
            <person name="Klenk H.-P."/>
        </authorList>
    </citation>
    <scope>NUCLEOTIDE SEQUENCE [LARGE SCALE GENOMIC DNA]</scope>
    <source>
        <strain evidence="4 5">DSM 24723</strain>
    </source>
</reference>
<comment type="caution">
    <text evidence="4">The sequence shown here is derived from an EMBL/GenBank/DDBJ whole genome shotgun (WGS) entry which is preliminary data.</text>
</comment>
<dbReference type="EMBL" id="JACBZX010000001">
    <property type="protein sequence ID" value="NYG36736.1"/>
    <property type="molecule type" value="Genomic_DNA"/>
</dbReference>
<keyword evidence="4" id="KW-0067">ATP-binding</keyword>
<dbReference type="SUPFAM" id="SSF52540">
    <property type="entry name" value="P-loop containing nucleoside triphosphate hydrolases"/>
    <property type="match status" value="1"/>
</dbReference>
<evidence type="ECO:0000256" key="1">
    <source>
        <dbReference type="ARBA" id="ARBA00005417"/>
    </source>
</evidence>
<dbReference type="InterPro" id="IPR027417">
    <property type="entry name" value="P-loop_NTPase"/>
</dbReference>
<protein>
    <submittedName>
        <fullName evidence="4">ABC-2 type transport system ATP-binding protein</fullName>
    </submittedName>
</protein>
<comment type="similarity">
    <text evidence="1">Belongs to the ABC transporter superfamily.</text>
</comment>
<keyword evidence="5" id="KW-1185">Reference proteome</keyword>
<evidence type="ECO:0000256" key="2">
    <source>
        <dbReference type="ARBA" id="ARBA00022448"/>
    </source>
</evidence>
<dbReference type="Proteomes" id="UP000592181">
    <property type="component" value="Unassembled WGS sequence"/>
</dbReference>
<dbReference type="AlphaFoldDB" id="A0A852X0U3"/>
<keyword evidence="2" id="KW-0813">Transport</keyword>
<dbReference type="PANTHER" id="PTHR43335:SF2">
    <property type="entry name" value="ABC TRANSPORTER, ATP-BINDING PROTEIN"/>
    <property type="match status" value="1"/>
</dbReference>
<dbReference type="PANTHER" id="PTHR43335">
    <property type="entry name" value="ABC TRANSPORTER, ATP-BINDING PROTEIN"/>
    <property type="match status" value="1"/>
</dbReference>